<keyword evidence="2" id="KW-1185">Reference proteome</keyword>
<name>A0A844HXC2_9RHOB</name>
<dbReference type="OrthoDB" id="8265479at2"/>
<organism evidence="1 2">
    <name type="scientific">Paracoccus litorisediminis</name>
    <dbReference type="NCBI Taxonomy" id="2006130"/>
    <lineage>
        <taxon>Bacteria</taxon>
        <taxon>Pseudomonadati</taxon>
        <taxon>Pseudomonadota</taxon>
        <taxon>Alphaproteobacteria</taxon>
        <taxon>Rhodobacterales</taxon>
        <taxon>Paracoccaceae</taxon>
        <taxon>Paracoccus</taxon>
    </lineage>
</organism>
<protein>
    <recommendedName>
        <fullName evidence="3">TIGR02217 family protein</fullName>
    </recommendedName>
</protein>
<comment type="caution">
    <text evidence="1">The sequence shown here is derived from an EMBL/GenBank/DDBJ whole genome shotgun (WGS) entry which is preliminary data.</text>
</comment>
<evidence type="ECO:0008006" key="3">
    <source>
        <dbReference type="Google" id="ProtNLM"/>
    </source>
</evidence>
<sequence length="213" mass="22322">MALPANLNLSQFSNKLRVTGFTLHCPTPKAISRTGGGEVLQARLGPSLWQGECQLSFSPQVKTAGIRALIDLLLDPGQTFNFSPVDYYGPAADLGGVALGSASVTLSAVASNNRDLTLAGLPSGYVLSPDDLLSFTHSGGIPALHRLVVGATANGSGVATVEVWPRVRPGWAAGAAVQLKTPFLRAIMLEREPGSSARIMHSGISFNFLQSLR</sequence>
<reference evidence="1 2" key="1">
    <citation type="submission" date="2019-11" db="EMBL/GenBank/DDBJ databases">
        <authorList>
            <person name="Dong K."/>
        </authorList>
    </citation>
    <scope>NUCLEOTIDE SEQUENCE [LARGE SCALE GENOMIC DNA]</scope>
    <source>
        <strain evidence="1 2">NBRC 112902</strain>
    </source>
</reference>
<gene>
    <name evidence="1" type="ORF">GL300_23215</name>
</gene>
<dbReference type="Proteomes" id="UP000449846">
    <property type="component" value="Unassembled WGS sequence"/>
</dbReference>
<proteinExistence type="predicted"/>
<dbReference type="AlphaFoldDB" id="A0A844HXC2"/>
<accession>A0A844HXC2</accession>
<dbReference type="EMBL" id="WMIG01000026">
    <property type="protein sequence ID" value="MTH62112.1"/>
    <property type="molecule type" value="Genomic_DNA"/>
</dbReference>
<evidence type="ECO:0000313" key="1">
    <source>
        <dbReference type="EMBL" id="MTH62112.1"/>
    </source>
</evidence>
<evidence type="ECO:0000313" key="2">
    <source>
        <dbReference type="Proteomes" id="UP000449846"/>
    </source>
</evidence>
<dbReference type="RefSeq" id="WP_155042064.1">
    <property type="nucleotide sequence ID" value="NZ_WMIG01000026.1"/>
</dbReference>